<keyword evidence="2" id="KW-1185">Reference proteome</keyword>
<evidence type="ECO:0000313" key="2">
    <source>
        <dbReference type="Proteomes" id="UP000775213"/>
    </source>
</evidence>
<gene>
    <name evidence="1" type="ORF">IEQ34_005570</name>
</gene>
<reference evidence="1 2" key="1">
    <citation type="journal article" date="2021" name="Hortic Res">
        <title>Chromosome-scale assembly of the Dendrobium chrysotoxum genome enhances the understanding of orchid evolution.</title>
        <authorList>
            <person name="Zhang Y."/>
            <person name="Zhang G.Q."/>
            <person name="Zhang D."/>
            <person name="Liu X.D."/>
            <person name="Xu X.Y."/>
            <person name="Sun W.H."/>
            <person name="Yu X."/>
            <person name="Zhu X."/>
            <person name="Wang Z.W."/>
            <person name="Zhao X."/>
            <person name="Zhong W.Y."/>
            <person name="Chen H."/>
            <person name="Yin W.L."/>
            <person name="Huang T."/>
            <person name="Niu S.C."/>
            <person name="Liu Z.J."/>
        </authorList>
    </citation>
    <scope>NUCLEOTIDE SEQUENCE [LARGE SCALE GENOMIC DNA]</scope>
    <source>
        <strain evidence="1">Lindl</strain>
    </source>
</reference>
<accession>A0AAV7HC71</accession>
<dbReference type="AlphaFoldDB" id="A0AAV7HC71"/>
<evidence type="ECO:0000313" key="1">
    <source>
        <dbReference type="EMBL" id="KAH0465467.1"/>
    </source>
</evidence>
<proteinExistence type="predicted"/>
<protein>
    <submittedName>
        <fullName evidence="1">Uncharacterized protein</fullName>
    </submittedName>
</protein>
<organism evidence="1 2">
    <name type="scientific">Dendrobium chrysotoxum</name>
    <name type="common">Orchid</name>
    <dbReference type="NCBI Taxonomy" id="161865"/>
    <lineage>
        <taxon>Eukaryota</taxon>
        <taxon>Viridiplantae</taxon>
        <taxon>Streptophyta</taxon>
        <taxon>Embryophyta</taxon>
        <taxon>Tracheophyta</taxon>
        <taxon>Spermatophyta</taxon>
        <taxon>Magnoliopsida</taxon>
        <taxon>Liliopsida</taxon>
        <taxon>Asparagales</taxon>
        <taxon>Orchidaceae</taxon>
        <taxon>Epidendroideae</taxon>
        <taxon>Malaxideae</taxon>
        <taxon>Dendrobiinae</taxon>
        <taxon>Dendrobium</taxon>
    </lineage>
</organism>
<dbReference type="Proteomes" id="UP000775213">
    <property type="component" value="Unassembled WGS sequence"/>
</dbReference>
<name>A0AAV7HC71_DENCH</name>
<comment type="caution">
    <text evidence="1">The sequence shown here is derived from an EMBL/GenBank/DDBJ whole genome shotgun (WGS) entry which is preliminary data.</text>
</comment>
<sequence length="134" mass="14766">MHVINSLSLFNFTVTVNRFAVIVRIYLHYLIVTSTGTEMNTVRRYVRLIGSGFSIFNGLGMDLKVEVNIPGHCRTFHLTVHSNVVVNRKALEAQLIAGLNIIFTDMTAGIRKLSSSSLKGLSKQEGLSGGNRSN</sequence>
<dbReference type="EMBL" id="JAGFBR010000006">
    <property type="protein sequence ID" value="KAH0465467.1"/>
    <property type="molecule type" value="Genomic_DNA"/>
</dbReference>